<keyword evidence="2" id="KW-0963">Cytoplasm</keyword>
<feature type="domain" description="S-adenosylmethionine-dependent methyltransferase" evidence="8">
    <location>
        <begin position="176"/>
        <end position="355"/>
    </location>
</feature>
<dbReference type="AlphaFoldDB" id="A0A1G5QA22"/>
<sequence length="402" mass="44568">MEPAVLTLKKNEDRRLRAGHLWVFSNEVDVQRTPLTGFEPGQVVEVQASNGKSLGVGYVNPASLICARLVSRNPAHGLDRSLVVHRLKVALGLRERLYERPFYRLVHGEADGLPGLIIDRFDSVVVVQMNTAGMEAAREAIIEALQKVLRPSGILLRNDSGMRKLEQLESYVEAIGEVPESVRLEENGVTFEAPLAGGQKTGWFFDHRDNRAWVQGLVRGLARSEPPRILDVFSYIGGWGLQAAVAGAGEVWCVEASAAALDYAERSAALNGMEERMKFLEGDAFQALKGLRADAERFDVVVVDPPAFIKRRKDVKSGLEAYRRINQAAMQLLGKDGILVSASCSHHLRREQLVDIFQRSARHLDRRAQIIHQGHQGADHPIHPAIPETEYLKAFAVRVVSD</sequence>
<dbReference type="CDD" id="cd11572">
    <property type="entry name" value="RlmI_M_like"/>
    <property type="match status" value="1"/>
</dbReference>
<dbReference type="Pfam" id="PF17785">
    <property type="entry name" value="PUA_3"/>
    <property type="match status" value="1"/>
</dbReference>
<dbReference type="GO" id="GO:0008168">
    <property type="term" value="F:methyltransferase activity"/>
    <property type="evidence" value="ECO:0007669"/>
    <property type="project" value="UniProtKB-KW"/>
</dbReference>
<dbReference type="SUPFAM" id="SSF53335">
    <property type="entry name" value="S-adenosyl-L-methionine-dependent methyltransferases"/>
    <property type="match status" value="1"/>
</dbReference>
<keyword evidence="5 10" id="KW-0808">Transferase</keyword>
<dbReference type="STRING" id="415747.SAMN03097708_01697"/>
<dbReference type="EMBL" id="FMWD01000004">
    <property type="protein sequence ID" value="SCZ58426.1"/>
    <property type="molecule type" value="Genomic_DNA"/>
</dbReference>
<evidence type="ECO:0000259" key="8">
    <source>
        <dbReference type="Pfam" id="PF10672"/>
    </source>
</evidence>
<dbReference type="GO" id="GO:0032259">
    <property type="term" value="P:methylation"/>
    <property type="evidence" value="ECO:0007669"/>
    <property type="project" value="UniProtKB-KW"/>
</dbReference>
<proteinExistence type="inferred from homology"/>
<keyword evidence="11" id="KW-1185">Reference proteome</keyword>
<dbReference type="Gene3D" id="3.30.750.80">
    <property type="entry name" value="RNA methyltransferase domain (HRMD) like"/>
    <property type="match status" value="1"/>
</dbReference>
<accession>A0A1G5QA22</accession>
<dbReference type="Gene3D" id="3.40.50.150">
    <property type="entry name" value="Vaccinia Virus protein VP39"/>
    <property type="match status" value="1"/>
</dbReference>
<protein>
    <submittedName>
        <fullName evidence="10">SAM-dependent methyltransferase</fullName>
    </submittedName>
</protein>
<gene>
    <name evidence="10" type="ORF">SAMN03097708_01697</name>
</gene>
<dbReference type="CDD" id="cd21153">
    <property type="entry name" value="PUA_RlmI"/>
    <property type="match status" value="1"/>
</dbReference>
<keyword evidence="6" id="KW-0949">S-adenosyl-L-methionine</keyword>
<dbReference type="Proteomes" id="UP000199648">
    <property type="component" value="Unassembled WGS sequence"/>
</dbReference>
<evidence type="ECO:0000256" key="3">
    <source>
        <dbReference type="ARBA" id="ARBA00022552"/>
    </source>
</evidence>
<organism evidence="10 11">
    <name type="scientific">Thiohalomonas denitrificans</name>
    <dbReference type="NCBI Taxonomy" id="415747"/>
    <lineage>
        <taxon>Bacteria</taxon>
        <taxon>Pseudomonadati</taxon>
        <taxon>Pseudomonadota</taxon>
        <taxon>Gammaproteobacteria</taxon>
        <taxon>Thiohalomonadales</taxon>
        <taxon>Thiohalomonadaceae</taxon>
        <taxon>Thiohalomonas</taxon>
    </lineage>
</organism>
<dbReference type="PROSITE" id="PS50890">
    <property type="entry name" value="PUA"/>
    <property type="match status" value="1"/>
</dbReference>
<comment type="subcellular location">
    <subcellularLocation>
        <location evidence="1">Cytoplasm</location>
    </subcellularLocation>
</comment>
<comment type="similarity">
    <text evidence="7">Belongs to the methyltransferase superfamily. RlmI family.</text>
</comment>
<dbReference type="CDD" id="cd02440">
    <property type="entry name" value="AdoMet_MTases"/>
    <property type="match status" value="1"/>
</dbReference>
<dbReference type="GO" id="GO:0006364">
    <property type="term" value="P:rRNA processing"/>
    <property type="evidence" value="ECO:0007669"/>
    <property type="project" value="UniProtKB-KW"/>
</dbReference>
<dbReference type="RefSeq" id="WP_092995332.1">
    <property type="nucleotide sequence ID" value="NZ_FMWD01000004.1"/>
</dbReference>
<dbReference type="GO" id="GO:0005737">
    <property type="term" value="C:cytoplasm"/>
    <property type="evidence" value="ECO:0007669"/>
    <property type="project" value="UniProtKB-SubCell"/>
</dbReference>
<dbReference type="PANTHER" id="PTHR42873">
    <property type="entry name" value="RIBOSOMAL RNA LARGE SUBUNIT METHYLTRANSFERASE"/>
    <property type="match status" value="1"/>
</dbReference>
<name>A0A1G5QA22_9GAMM</name>
<evidence type="ECO:0000256" key="4">
    <source>
        <dbReference type="ARBA" id="ARBA00022603"/>
    </source>
</evidence>
<feature type="domain" description="RlmI-like PUA" evidence="9">
    <location>
        <begin position="6"/>
        <end position="72"/>
    </location>
</feature>
<evidence type="ECO:0000259" key="9">
    <source>
        <dbReference type="Pfam" id="PF17785"/>
    </source>
</evidence>
<dbReference type="Pfam" id="PF10672">
    <property type="entry name" value="Methyltrans_SAM"/>
    <property type="match status" value="1"/>
</dbReference>
<evidence type="ECO:0000313" key="11">
    <source>
        <dbReference type="Proteomes" id="UP000199648"/>
    </source>
</evidence>
<evidence type="ECO:0000256" key="7">
    <source>
        <dbReference type="ARBA" id="ARBA00038091"/>
    </source>
</evidence>
<evidence type="ECO:0000313" key="10">
    <source>
        <dbReference type="EMBL" id="SCZ58426.1"/>
    </source>
</evidence>
<evidence type="ECO:0000256" key="2">
    <source>
        <dbReference type="ARBA" id="ARBA00022490"/>
    </source>
</evidence>
<evidence type="ECO:0000256" key="1">
    <source>
        <dbReference type="ARBA" id="ARBA00004496"/>
    </source>
</evidence>
<keyword evidence="4 10" id="KW-0489">Methyltransferase</keyword>
<dbReference type="PANTHER" id="PTHR42873:SF1">
    <property type="entry name" value="S-ADENOSYLMETHIONINE-DEPENDENT METHYLTRANSFERASE DOMAIN-CONTAINING PROTEIN"/>
    <property type="match status" value="1"/>
</dbReference>
<evidence type="ECO:0000256" key="5">
    <source>
        <dbReference type="ARBA" id="ARBA00022679"/>
    </source>
</evidence>
<dbReference type="InterPro" id="IPR041532">
    <property type="entry name" value="RlmI-like_PUA"/>
</dbReference>
<keyword evidence="3" id="KW-0698">rRNA processing</keyword>
<dbReference type="InterPro" id="IPR015947">
    <property type="entry name" value="PUA-like_sf"/>
</dbReference>
<reference evidence="10 11" key="1">
    <citation type="submission" date="2016-10" db="EMBL/GenBank/DDBJ databases">
        <authorList>
            <person name="de Groot N.N."/>
        </authorList>
    </citation>
    <scope>NUCLEOTIDE SEQUENCE [LARGE SCALE GENOMIC DNA]</scope>
    <source>
        <strain evidence="10 11">HLD2</strain>
    </source>
</reference>
<dbReference type="InterPro" id="IPR029063">
    <property type="entry name" value="SAM-dependent_MTases_sf"/>
</dbReference>
<dbReference type="InterPro" id="IPR036974">
    <property type="entry name" value="PUA_sf"/>
</dbReference>
<dbReference type="Gene3D" id="2.30.130.10">
    <property type="entry name" value="PUA domain"/>
    <property type="match status" value="1"/>
</dbReference>
<dbReference type="InterPro" id="IPR019614">
    <property type="entry name" value="SAM-dep_methyl-trfase"/>
</dbReference>
<dbReference type="GO" id="GO:0003723">
    <property type="term" value="F:RNA binding"/>
    <property type="evidence" value="ECO:0007669"/>
    <property type="project" value="InterPro"/>
</dbReference>
<dbReference type="OrthoDB" id="9805492at2"/>
<evidence type="ECO:0000256" key="6">
    <source>
        <dbReference type="ARBA" id="ARBA00022691"/>
    </source>
</evidence>
<dbReference type="SUPFAM" id="SSF88697">
    <property type="entry name" value="PUA domain-like"/>
    <property type="match status" value="1"/>
</dbReference>